<accession>A0A4R4TY12</accession>
<gene>
    <name evidence="2" type="ORF">E1283_00225</name>
</gene>
<evidence type="ECO:0000256" key="1">
    <source>
        <dbReference type="SAM" id="MobiDB-lite"/>
    </source>
</evidence>
<sequence>MTGVGESGDANGDLSHPISPQSPEEPAVGGSPVHEFSLLGLELVAIGFRVGEISDGDVEEPREGLEVMELRVGRPAGDGLPGIRPEIDTPVSSPICRAAVS</sequence>
<dbReference type="EMBL" id="SMKI01000001">
    <property type="protein sequence ID" value="TDC80522.1"/>
    <property type="molecule type" value="Genomic_DNA"/>
</dbReference>
<evidence type="ECO:0000313" key="3">
    <source>
        <dbReference type="Proteomes" id="UP000295345"/>
    </source>
</evidence>
<name>A0A4R4TY12_9ACTN</name>
<dbReference type="RefSeq" id="WP_132815241.1">
    <property type="nucleotide sequence ID" value="NZ_SMKI01000001.1"/>
</dbReference>
<dbReference type="Proteomes" id="UP000295345">
    <property type="component" value="Unassembled WGS sequence"/>
</dbReference>
<protein>
    <submittedName>
        <fullName evidence="2">Uncharacterized protein</fullName>
    </submittedName>
</protein>
<keyword evidence="3" id="KW-1185">Reference proteome</keyword>
<comment type="caution">
    <text evidence="2">The sequence shown here is derived from an EMBL/GenBank/DDBJ whole genome shotgun (WGS) entry which is preliminary data.</text>
</comment>
<reference evidence="2 3" key="1">
    <citation type="submission" date="2019-03" db="EMBL/GenBank/DDBJ databases">
        <title>Draft genome sequences of novel Actinobacteria.</title>
        <authorList>
            <person name="Sahin N."/>
            <person name="Ay H."/>
            <person name="Saygin H."/>
        </authorList>
    </citation>
    <scope>NUCLEOTIDE SEQUENCE [LARGE SCALE GENOMIC DNA]</scope>
    <source>
        <strain evidence="2 3">DSM 41900</strain>
    </source>
</reference>
<dbReference type="AlphaFoldDB" id="A0A4R4TY12"/>
<organism evidence="2 3">
    <name type="scientific">Streptomyces hainanensis</name>
    <dbReference type="NCBI Taxonomy" id="402648"/>
    <lineage>
        <taxon>Bacteria</taxon>
        <taxon>Bacillati</taxon>
        <taxon>Actinomycetota</taxon>
        <taxon>Actinomycetes</taxon>
        <taxon>Kitasatosporales</taxon>
        <taxon>Streptomycetaceae</taxon>
        <taxon>Streptomyces</taxon>
    </lineage>
</organism>
<evidence type="ECO:0000313" key="2">
    <source>
        <dbReference type="EMBL" id="TDC80522.1"/>
    </source>
</evidence>
<proteinExistence type="predicted"/>
<feature type="region of interest" description="Disordered" evidence="1">
    <location>
        <begin position="1"/>
        <end position="32"/>
    </location>
</feature>